<keyword evidence="4 5" id="KW-0472">Membrane</keyword>
<reference evidence="6" key="1">
    <citation type="journal article" date="2016" name="Sci. Rep.">
        <title>Molecular characterization of firefly nuptial gifts: a multi-omics approach sheds light on postcopulatory sexual selection.</title>
        <authorList>
            <person name="Al-Wathiqui N."/>
            <person name="Fallon T.R."/>
            <person name="South A."/>
            <person name="Weng J.K."/>
            <person name="Lewis S.M."/>
        </authorList>
    </citation>
    <scope>NUCLEOTIDE SEQUENCE</scope>
</reference>
<evidence type="ECO:0000313" key="7">
    <source>
        <dbReference type="EMBL" id="KAB0794358.1"/>
    </source>
</evidence>
<organism evidence="6">
    <name type="scientific">Photinus pyralis</name>
    <name type="common">Common eastern firefly</name>
    <name type="synonym">Lampyris pyralis</name>
    <dbReference type="NCBI Taxonomy" id="7054"/>
    <lineage>
        <taxon>Eukaryota</taxon>
        <taxon>Metazoa</taxon>
        <taxon>Ecdysozoa</taxon>
        <taxon>Arthropoda</taxon>
        <taxon>Hexapoda</taxon>
        <taxon>Insecta</taxon>
        <taxon>Pterygota</taxon>
        <taxon>Neoptera</taxon>
        <taxon>Endopterygota</taxon>
        <taxon>Coleoptera</taxon>
        <taxon>Polyphaga</taxon>
        <taxon>Elateriformia</taxon>
        <taxon>Elateroidea</taxon>
        <taxon>Lampyridae</taxon>
        <taxon>Lampyrinae</taxon>
        <taxon>Photinus</taxon>
    </lineage>
</organism>
<dbReference type="InParanoid" id="A0A1Y1N328"/>
<name>A0A1Y1N328_PHOPY</name>
<dbReference type="PANTHER" id="PTHR21706:SF15">
    <property type="entry name" value="TRANSMEMBRANE PROTEIN 65"/>
    <property type="match status" value="1"/>
</dbReference>
<reference evidence="7" key="3">
    <citation type="submission" date="2019-08" db="EMBL/GenBank/DDBJ databases">
        <authorList>
            <consortium name="Photinus pyralis genome working group"/>
            <person name="Fallon T.R."/>
            <person name="Sander Lower S.E."/>
            <person name="Weng J.-K."/>
        </authorList>
    </citation>
    <scope>NUCLEOTIDE SEQUENCE</scope>
    <source>
        <strain evidence="7">1611_PpyrPB1</strain>
        <tissue evidence="7">Whole body</tissue>
    </source>
</reference>
<evidence type="ECO:0000256" key="5">
    <source>
        <dbReference type="SAM" id="Phobius"/>
    </source>
</evidence>
<reference evidence="7 8" key="2">
    <citation type="journal article" date="2018" name="Elife">
        <title>Firefly genomes illuminate parallel origins of bioluminescence in beetles.</title>
        <authorList>
            <person name="Fallon T.R."/>
            <person name="Lower S.E."/>
            <person name="Chang C.H."/>
            <person name="Bessho-Uehara M."/>
            <person name="Martin G.J."/>
            <person name="Bewick A.J."/>
            <person name="Behringer M."/>
            <person name="Debat H.J."/>
            <person name="Wong I."/>
            <person name="Day J.C."/>
            <person name="Suvorov A."/>
            <person name="Silva C.J."/>
            <person name="Stanger-Hall K.F."/>
            <person name="Hall D.W."/>
            <person name="Schmitz R.J."/>
            <person name="Nelson D.R."/>
            <person name="Lewis S.M."/>
            <person name="Shigenobu S."/>
            <person name="Bybee S.M."/>
            <person name="Larracuente A.M."/>
            <person name="Oba Y."/>
            <person name="Weng J.K."/>
        </authorList>
    </citation>
    <scope>NUCLEOTIDE SEQUENCE [LARGE SCALE GENOMIC DNA]</scope>
    <source>
        <strain evidence="7">1611_PpyrPB1</strain>
        <tissue evidence="7">Whole body</tissue>
    </source>
</reference>
<dbReference type="PANTHER" id="PTHR21706">
    <property type="entry name" value="TRANSMEMBRANE PROTEIN 65"/>
    <property type="match status" value="1"/>
</dbReference>
<dbReference type="Proteomes" id="UP000327044">
    <property type="component" value="Unassembled WGS sequence"/>
</dbReference>
<gene>
    <name evidence="7" type="ORF">PPYR_11197</name>
</gene>
<evidence type="ECO:0000256" key="1">
    <source>
        <dbReference type="ARBA" id="ARBA00004141"/>
    </source>
</evidence>
<evidence type="ECO:0000313" key="6">
    <source>
        <dbReference type="EMBL" id="JAV89957.1"/>
    </source>
</evidence>
<keyword evidence="3 5" id="KW-1133">Transmembrane helix</keyword>
<protein>
    <recommendedName>
        <fullName evidence="9">Transmembrane protein 65</fullName>
    </recommendedName>
</protein>
<feature type="transmembrane region" description="Helical" evidence="5">
    <location>
        <begin position="168"/>
        <end position="192"/>
    </location>
</feature>
<accession>A0A1Y1N328</accession>
<evidence type="ECO:0000256" key="2">
    <source>
        <dbReference type="ARBA" id="ARBA00022692"/>
    </source>
</evidence>
<proteinExistence type="predicted"/>
<dbReference type="GO" id="GO:0005739">
    <property type="term" value="C:mitochondrion"/>
    <property type="evidence" value="ECO:0007669"/>
    <property type="project" value="TreeGrafter"/>
</dbReference>
<keyword evidence="2 5" id="KW-0812">Transmembrane</keyword>
<dbReference type="AlphaFoldDB" id="A0A1Y1N328"/>
<dbReference type="OrthoDB" id="430821at2759"/>
<evidence type="ECO:0000256" key="4">
    <source>
        <dbReference type="ARBA" id="ARBA00023136"/>
    </source>
</evidence>
<dbReference type="EMBL" id="GEZM01018936">
    <property type="protein sequence ID" value="JAV89957.1"/>
    <property type="molecule type" value="Transcribed_RNA"/>
</dbReference>
<dbReference type="InterPro" id="IPR019537">
    <property type="entry name" value="TMEM65"/>
</dbReference>
<evidence type="ECO:0000256" key="3">
    <source>
        <dbReference type="ARBA" id="ARBA00022989"/>
    </source>
</evidence>
<dbReference type="EMBL" id="VVIM01000008">
    <property type="protein sequence ID" value="KAB0794358.1"/>
    <property type="molecule type" value="Genomic_DNA"/>
</dbReference>
<keyword evidence="8" id="KW-1185">Reference proteome</keyword>
<dbReference type="GO" id="GO:0016020">
    <property type="term" value="C:membrane"/>
    <property type="evidence" value="ECO:0007669"/>
    <property type="project" value="UniProtKB-SubCell"/>
</dbReference>
<evidence type="ECO:0008006" key="9">
    <source>
        <dbReference type="Google" id="ProtNLM"/>
    </source>
</evidence>
<sequence>MMNIHPLKLASRYSRFINLTFRNFSRDSTISSQKSSNGLLKYDCNQQFKIHKNSISVSVAVKGSAARAETTTTTQGLSKLQAQELILRLNSEERTLLYSALQEYQSKLIKDEYQGQLAASRWRSKFGRPSKLPRLGDVDPTGSYCLLPEDWLMKKCVESVPPPSMNNLVNIAIANAIPFIGFGFLDNFFMILFGDQIDFYLGSYFCLSTMAAAALGNTFSDVLGLGSAYYVERLATRIGYTPPKLSPIQMEMPISRHSANVGRVVGVVLGCLLGMFPLMFTGDHKKEEKVTVVAPI</sequence>
<comment type="subcellular location">
    <subcellularLocation>
        <location evidence="1">Membrane</location>
        <topology evidence="1">Multi-pass membrane protein</topology>
    </subcellularLocation>
</comment>
<dbReference type="Pfam" id="PF10507">
    <property type="entry name" value="TMEM65"/>
    <property type="match status" value="1"/>
</dbReference>
<evidence type="ECO:0000313" key="8">
    <source>
        <dbReference type="Proteomes" id="UP000327044"/>
    </source>
</evidence>
<dbReference type="FunCoup" id="A0A1Y1N328">
    <property type="interactions" value="11"/>
</dbReference>
<feature type="transmembrane region" description="Helical" evidence="5">
    <location>
        <begin position="261"/>
        <end position="280"/>
    </location>
</feature>